<accession>A0ABP9E810</accession>
<evidence type="ECO:0000313" key="3">
    <source>
        <dbReference type="Proteomes" id="UP001501752"/>
    </source>
</evidence>
<dbReference type="Pfam" id="PF00300">
    <property type="entry name" value="His_Phos_1"/>
    <property type="match status" value="1"/>
</dbReference>
<organism evidence="2 3">
    <name type="scientific">Kitasatospora terrestris</name>
    <dbReference type="NCBI Taxonomy" id="258051"/>
    <lineage>
        <taxon>Bacteria</taxon>
        <taxon>Bacillati</taxon>
        <taxon>Actinomycetota</taxon>
        <taxon>Actinomycetes</taxon>
        <taxon>Kitasatosporales</taxon>
        <taxon>Streptomycetaceae</taxon>
        <taxon>Kitasatospora</taxon>
    </lineage>
</organism>
<sequence length="180" mass="18963">MTARVMLLSPPLDDAREPRLGADEPVTGPVHAVLPGARRYATAPSRRCRTTAEALGLDAAPAPELADLDLGDWRGRTLDRLAADTPAGLAAWLADPDAAPHGGESVAALCERVSHWLAGQAATGGRVLAVVDPAVVRAATVTALGLPPATFWRLDVRPLTLTHLTHHNHRWNLLLGTPAT</sequence>
<feature type="compositionally biased region" description="Basic and acidic residues" evidence="1">
    <location>
        <begin position="13"/>
        <end position="22"/>
    </location>
</feature>
<reference evidence="3" key="1">
    <citation type="journal article" date="2019" name="Int. J. Syst. Evol. Microbiol.">
        <title>The Global Catalogue of Microorganisms (GCM) 10K type strain sequencing project: providing services to taxonomists for standard genome sequencing and annotation.</title>
        <authorList>
            <consortium name="The Broad Institute Genomics Platform"/>
            <consortium name="The Broad Institute Genome Sequencing Center for Infectious Disease"/>
            <person name="Wu L."/>
            <person name="Ma J."/>
        </authorList>
    </citation>
    <scope>NUCLEOTIDE SEQUENCE [LARGE SCALE GENOMIC DNA]</scope>
    <source>
        <strain evidence="3">JCM 13006</strain>
    </source>
</reference>
<dbReference type="Gene3D" id="3.40.50.1240">
    <property type="entry name" value="Phosphoglycerate mutase-like"/>
    <property type="match status" value="1"/>
</dbReference>
<dbReference type="InterPro" id="IPR029033">
    <property type="entry name" value="His_PPase_superfam"/>
</dbReference>
<keyword evidence="3" id="KW-1185">Reference proteome</keyword>
<dbReference type="EMBL" id="BAABIS010000001">
    <property type="protein sequence ID" value="GAA4871840.1"/>
    <property type="molecule type" value="Genomic_DNA"/>
</dbReference>
<name>A0ABP9E810_9ACTN</name>
<dbReference type="Proteomes" id="UP001501752">
    <property type="component" value="Unassembled WGS sequence"/>
</dbReference>
<proteinExistence type="predicted"/>
<comment type="caution">
    <text evidence="2">The sequence shown here is derived from an EMBL/GenBank/DDBJ whole genome shotgun (WGS) entry which is preliminary data.</text>
</comment>
<gene>
    <name evidence="2" type="ORF">GCM10023235_58480</name>
</gene>
<protein>
    <submittedName>
        <fullName evidence="2">Histidine phosphatase family protein</fullName>
    </submittedName>
</protein>
<dbReference type="SUPFAM" id="SSF53254">
    <property type="entry name" value="Phosphoglycerate mutase-like"/>
    <property type="match status" value="1"/>
</dbReference>
<dbReference type="InterPro" id="IPR013078">
    <property type="entry name" value="His_Pase_superF_clade-1"/>
</dbReference>
<feature type="region of interest" description="Disordered" evidence="1">
    <location>
        <begin position="1"/>
        <end position="27"/>
    </location>
</feature>
<evidence type="ECO:0000256" key="1">
    <source>
        <dbReference type="SAM" id="MobiDB-lite"/>
    </source>
</evidence>
<evidence type="ECO:0000313" key="2">
    <source>
        <dbReference type="EMBL" id="GAA4871840.1"/>
    </source>
</evidence>